<dbReference type="Gene3D" id="3.20.20.140">
    <property type="entry name" value="Metal-dependent hydrolases"/>
    <property type="match status" value="1"/>
</dbReference>
<dbReference type="NCBIfam" id="NF038032">
    <property type="entry name" value="CehA_McbA_metalo"/>
    <property type="match status" value="1"/>
</dbReference>
<dbReference type="RefSeq" id="WP_354465059.1">
    <property type="nucleotide sequence ID" value="NZ_JBEWSZ010000014.1"/>
</dbReference>
<reference evidence="1 2" key="1">
    <citation type="submission" date="2024-06" db="EMBL/GenBank/DDBJ databases">
        <authorList>
            <person name="Kim D.-U."/>
        </authorList>
    </citation>
    <scope>NUCLEOTIDE SEQUENCE [LARGE SCALE GENOMIC DNA]</scope>
    <source>
        <strain evidence="1 2">KACC15460</strain>
    </source>
</reference>
<organism evidence="1 2">
    <name type="scientific">Mesorhizobium shangrilense</name>
    <dbReference type="NCBI Taxonomy" id="460060"/>
    <lineage>
        <taxon>Bacteria</taxon>
        <taxon>Pseudomonadati</taxon>
        <taxon>Pseudomonadota</taxon>
        <taxon>Alphaproteobacteria</taxon>
        <taxon>Hyphomicrobiales</taxon>
        <taxon>Phyllobacteriaceae</taxon>
        <taxon>Mesorhizobium</taxon>
    </lineage>
</organism>
<comment type="caution">
    <text evidence="1">The sequence shown here is derived from an EMBL/GenBank/DDBJ whole genome shotgun (WGS) entry which is preliminary data.</text>
</comment>
<accession>A0ABV2DSA4</accession>
<dbReference type="Proteomes" id="UP001548832">
    <property type="component" value="Unassembled WGS sequence"/>
</dbReference>
<name>A0ABV2DSA4_9HYPH</name>
<gene>
    <name evidence="1" type="ORF">ABVQ20_38685</name>
</gene>
<keyword evidence="2" id="KW-1185">Reference proteome</keyword>
<protein>
    <submittedName>
        <fullName evidence="1">CehA/McbA family metallohydrolase</fullName>
    </submittedName>
</protein>
<evidence type="ECO:0000313" key="2">
    <source>
        <dbReference type="Proteomes" id="UP001548832"/>
    </source>
</evidence>
<proteinExistence type="predicted"/>
<dbReference type="EMBL" id="JBEWSZ010000014">
    <property type="protein sequence ID" value="MET2832852.1"/>
    <property type="molecule type" value="Genomic_DNA"/>
</dbReference>
<sequence>MTIYRDGPASPLFRPVTLEGSLSFEELALHKDVSAELAQAVPFAHSGACVAWGIPFEIERPIFLHDQRTTIRIASTLARWFVFLHASDIRPLSADRKGLISPMRGIGQLGEHAANYVLIYDDGSEEKVEIRRRHQVGSFLQRWGEQCTEAVPAIKPRSLSFKGSGQWDSKRNTAGLHNPVAWGLRQLQLVFEDNGRWINSVWALENPNPGKAVVGLRFEPVSGSLIVSGLSVGNNRSMPLRWRTRAKVLLRDFPHVGSEPAFEEHTLLDQIQLDLGQVIAAHPRLVYPSEEWEGTRQNLQPNIAFNEVLVEYAAHEDAEFHLAGDIRAALRNLESTCSRNGVALEVVKPADQRVSLRVVEKGTNTAIPVKLHVHGMMGEYLAPVDRSRNPNPQWFENYSPDLCHGTHTSTYISGHTTIDLPLGNVFIEITKGFEITPVRKTVEVTRDTTEITLEIEKALHWREQGWVTADTHVHFLSPATAMLEGAAEGVNVINLLASQWGELMTNVGDFDGHTTFGTRAAGGTGEYLVRVGTENRQHVLGHISLLGYSGNMITPLCSGGADESAIGDPVDVLLTEWAQKCRKQGGLVVLPHFPDPRLENAATIVLGEADAVEMTSYSNLYSGIDAYSLADWYRYLNNGYLIPAVAGTDKMSAQYAVGTIRTYAKITDNREFSYETWMDAVRAGHTFVTSGPLMDIDVDGKPMGSRFGLSSSGGTVTVSWNAASVIVPMTRIDLVVNGEVKESRTLKPWQDAGSWSVRIQKSSWIALLVRAKYDDKPEMIATHSSPVMIDVEGSHFFAAADALTILEQIEGSMAYIDTIGTRAETTRYKEMRLVLQSAYRRLHDQMHQMGYDHPHSVGTHHSEHD</sequence>
<evidence type="ECO:0000313" key="1">
    <source>
        <dbReference type="EMBL" id="MET2832852.1"/>
    </source>
</evidence>